<feature type="domain" description="N-acetyltransferase" evidence="1">
    <location>
        <begin position="15"/>
        <end position="176"/>
    </location>
</feature>
<keyword evidence="5" id="KW-1185">Reference proteome</keyword>
<dbReference type="Gene3D" id="3.40.630.30">
    <property type="match status" value="1"/>
</dbReference>
<name>A0A1I5RKG4_9BACI</name>
<reference evidence="3 4" key="1">
    <citation type="submission" date="2016-10" db="EMBL/GenBank/DDBJ databases">
        <authorList>
            <person name="de Groot N.N."/>
        </authorList>
    </citation>
    <scope>NUCLEOTIDE SEQUENCE [LARGE SCALE GENOMIC DNA]</scope>
    <source>
        <strain evidence="3 4">DSM 17073</strain>
    </source>
</reference>
<keyword evidence="3" id="KW-0808">Transferase</keyword>
<evidence type="ECO:0000313" key="5">
    <source>
        <dbReference type="Proteomes" id="UP000321547"/>
    </source>
</evidence>
<dbReference type="STRING" id="306540.SAMN05421839_13114"/>
<gene>
    <name evidence="2" type="ORF">HHA03_20080</name>
    <name evidence="3" type="ORF">SAMN05421839_13114</name>
</gene>
<dbReference type="AlphaFoldDB" id="A0A1I5RKG4"/>
<evidence type="ECO:0000313" key="2">
    <source>
        <dbReference type="EMBL" id="GEM02476.1"/>
    </source>
</evidence>
<dbReference type="InterPro" id="IPR000182">
    <property type="entry name" value="GNAT_dom"/>
</dbReference>
<dbReference type="Proteomes" id="UP000242243">
    <property type="component" value="Unassembled WGS sequence"/>
</dbReference>
<evidence type="ECO:0000313" key="4">
    <source>
        <dbReference type="Proteomes" id="UP000242243"/>
    </source>
</evidence>
<dbReference type="Pfam" id="PF13302">
    <property type="entry name" value="Acetyltransf_3"/>
    <property type="match status" value="1"/>
</dbReference>
<dbReference type="InterPro" id="IPR016181">
    <property type="entry name" value="Acyl_CoA_acyltransferase"/>
</dbReference>
<dbReference type="EMBL" id="FOXC01000031">
    <property type="protein sequence ID" value="SFP59028.1"/>
    <property type="molecule type" value="Genomic_DNA"/>
</dbReference>
<organism evidence="3 4">
    <name type="scientific">Halolactibacillus halophilus</name>
    <dbReference type="NCBI Taxonomy" id="306540"/>
    <lineage>
        <taxon>Bacteria</taxon>
        <taxon>Bacillati</taxon>
        <taxon>Bacillota</taxon>
        <taxon>Bacilli</taxon>
        <taxon>Bacillales</taxon>
        <taxon>Bacillaceae</taxon>
        <taxon>Halolactibacillus</taxon>
    </lineage>
</organism>
<dbReference type="SUPFAM" id="SSF55729">
    <property type="entry name" value="Acyl-CoA N-acyltransferases (Nat)"/>
    <property type="match status" value="1"/>
</dbReference>
<dbReference type="Proteomes" id="UP000321547">
    <property type="component" value="Unassembled WGS sequence"/>
</dbReference>
<reference evidence="2 5" key="2">
    <citation type="submission" date="2019-07" db="EMBL/GenBank/DDBJ databases">
        <title>Whole genome shotgun sequence of Halolactibacillus halophilus NBRC 100868.</title>
        <authorList>
            <person name="Hosoyama A."/>
            <person name="Uohara A."/>
            <person name="Ohji S."/>
            <person name="Ichikawa N."/>
        </authorList>
    </citation>
    <scope>NUCLEOTIDE SEQUENCE [LARGE SCALE GENOMIC DNA]</scope>
    <source>
        <strain evidence="2 5">NBRC 100868</strain>
    </source>
</reference>
<evidence type="ECO:0000259" key="1">
    <source>
        <dbReference type="PROSITE" id="PS51186"/>
    </source>
</evidence>
<sequence length="176" mass="20018">MMVERLKLVLPKAEYEAACLTYRKEFQQGNEVMHGTSGLAHAESFDAWLRDVEDGQYEDRLVGNRIPATTYLAVTIDTNHLVGIVNIRHKLNDYLKTLGGHIGYSVRKSERQRGYATEMLGLALESCKTLGIPRALITCDQDNHASAKTIKNNHGQLERTFMHEGTMIEHYWIELN</sequence>
<evidence type="ECO:0000313" key="3">
    <source>
        <dbReference type="EMBL" id="SFP59028.1"/>
    </source>
</evidence>
<dbReference type="RefSeq" id="WP_200795844.1">
    <property type="nucleotide sequence ID" value="NZ_BJWI01000039.1"/>
</dbReference>
<dbReference type="PROSITE" id="PS51186">
    <property type="entry name" value="GNAT"/>
    <property type="match status" value="1"/>
</dbReference>
<dbReference type="EMBL" id="BJWI01000039">
    <property type="protein sequence ID" value="GEM02476.1"/>
    <property type="molecule type" value="Genomic_DNA"/>
</dbReference>
<dbReference type="PANTHER" id="PTHR39173:SF1">
    <property type="entry name" value="ACETYLTRANSFERASE"/>
    <property type="match status" value="1"/>
</dbReference>
<accession>A0A1I5RKG4</accession>
<dbReference type="GO" id="GO:0016747">
    <property type="term" value="F:acyltransferase activity, transferring groups other than amino-acyl groups"/>
    <property type="evidence" value="ECO:0007669"/>
    <property type="project" value="InterPro"/>
</dbReference>
<protein>
    <submittedName>
        <fullName evidence="2 3">Acetyltransferase</fullName>
    </submittedName>
</protein>
<proteinExistence type="predicted"/>
<dbReference type="PANTHER" id="PTHR39173">
    <property type="entry name" value="ACETYLTRANSFERASE"/>
    <property type="match status" value="1"/>
</dbReference>